<accession>A0A317Y111</accession>
<proteinExistence type="predicted"/>
<sequence>MRRRSTLVDLTRSKLKEIEKDGKLVCRNPTSNQSSRRTDYILSPGSSRWVVGRQSSFFLSFCYPPARVQCTRGRTSTSTSTRAGGCSKPCTEHDRVNVITNRQTDGRTDGRKTFSERCSERQRISAPTSKQVGRGSEVGKRAGSHSLMKSLHCIPHPLLSTHPHSHSHSHSRQVHIAQLHKKPAKYTARIYAIRHRPSGNPAPPPPPH</sequence>
<name>A0A317Y111_9BASI</name>
<gene>
    <name evidence="2" type="ORF">BCV70DRAFT_14987</name>
</gene>
<dbReference type="InParanoid" id="A0A317Y111"/>
<organism evidence="2 3">
    <name type="scientific">Testicularia cyperi</name>
    <dbReference type="NCBI Taxonomy" id="1882483"/>
    <lineage>
        <taxon>Eukaryota</taxon>
        <taxon>Fungi</taxon>
        <taxon>Dikarya</taxon>
        <taxon>Basidiomycota</taxon>
        <taxon>Ustilaginomycotina</taxon>
        <taxon>Ustilaginomycetes</taxon>
        <taxon>Ustilaginales</taxon>
        <taxon>Anthracoideaceae</taxon>
        <taxon>Testicularia</taxon>
    </lineage>
</organism>
<keyword evidence="3" id="KW-1185">Reference proteome</keyword>
<protein>
    <submittedName>
        <fullName evidence="2">Uncharacterized protein</fullName>
    </submittedName>
</protein>
<reference evidence="2 3" key="1">
    <citation type="journal article" date="2018" name="Mol. Biol. Evol.">
        <title>Broad Genomic Sampling Reveals a Smut Pathogenic Ancestry of the Fungal Clade Ustilaginomycotina.</title>
        <authorList>
            <person name="Kijpornyongpan T."/>
            <person name="Mondo S.J."/>
            <person name="Barry K."/>
            <person name="Sandor L."/>
            <person name="Lee J."/>
            <person name="Lipzen A."/>
            <person name="Pangilinan J."/>
            <person name="LaButti K."/>
            <person name="Hainaut M."/>
            <person name="Henrissat B."/>
            <person name="Grigoriev I.V."/>
            <person name="Spatafora J.W."/>
            <person name="Aime M.C."/>
        </authorList>
    </citation>
    <scope>NUCLEOTIDE SEQUENCE [LARGE SCALE GENOMIC DNA]</scope>
    <source>
        <strain evidence="2 3">MCA 3645</strain>
    </source>
</reference>
<evidence type="ECO:0000313" key="2">
    <source>
        <dbReference type="EMBL" id="PWZ03309.1"/>
    </source>
</evidence>
<feature type="region of interest" description="Disordered" evidence="1">
    <location>
        <begin position="104"/>
        <end position="141"/>
    </location>
</feature>
<feature type="compositionally biased region" description="Basic residues" evidence="1">
    <location>
        <begin position="163"/>
        <end position="183"/>
    </location>
</feature>
<dbReference type="Proteomes" id="UP000246740">
    <property type="component" value="Unassembled WGS sequence"/>
</dbReference>
<feature type="region of interest" description="Disordered" evidence="1">
    <location>
        <begin position="157"/>
        <end position="183"/>
    </location>
</feature>
<dbReference type="AlphaFoldDB" id="A0A317Y111"/>
<feature type="compositionally biased region" description="Basic and acidic residues" evidence="1">
    <location>
        <begin position="104"/>
        <end position="123"/>
    </location>
</feature>
<evidence type="ECO:0000256" key="1">
    <source>
        <dbReference type="SAM" id="MobiDB-lite"/>
    </source>
</evidence>
<evidence type="ECO:0000313" key="3">
    <source>
        <dbReference type="Proteomes" id="UP000246740"/>
    </source>
</evidence>
<dbReference type="EMBL" id="KZ819188">
    <property type="protein sequence ID" value="PWZ03309.1"/>
    <property type="molecule type" value="Genomic_DNA"/>
</dbReference>